<accession>A0ABT1CX43</accession>
<evidence type="ECO:0000313" key="2">
    <source>
        <dbReference type="Proteomes" id="UP001320715"/>
    </source>
</evidence>
<dbReference type="Proteomes" id="UP001320715">
    <property type="component" value="Unassembled WGS sequence"/>
</dbReference>
<protein>
    <recommendedName>
        <fullName evidence="3">WYL domain-containing protein</fullName>
    </recommendedName>
</protein>
<dbReference type="RefSeq" id="WP_252916837.1">
    <property type="nucleotide sequence ID" value="NZ_JAAAML010000003.1"/>
</dbReference>
<dbReference type="EMBL" id="JAAAML010000003">
    <property type="protein sequence ID" value="MCO6410120.1"/>
    <property type="molecule type" value="Genomic_DNA"/>
</dbReference>
<organism evidence="1 2">
    <name type="scientific">Hoeflea alexandrii</name>
    <dbReference type="NCBI Taxonomy" id="288436"/>
    <lineage>
        <taxon>Bacteria</taxon>
        <taxon>Pseudomonadati</taxon>
        <taxon>Pseudomonadota</taxon>
        <taxon>Alphaproteobacteria</taxon>
        <taxon>Hyphomicrobiales</taxon>
        <taxon>Rhizobiaceae</taxon>
        <taxon>Hoeflea</taxon>
    </lineage>
</organism>
<keyword evidence="2" id="KW-1185">Reference proteome</keyword>
<reference evidence="1 2" key="1">
    <citation type="submission" date="2020-01" db="EMBL/GenBank/DDBJ databases">
        <title>Genomes of bacteria type strains.</title>
        <authorList>
            <person name="Chen J."/>
            <person name="Zhu S."/>
            <person name="Yang J."/>
        </authorList>
    </citation>
    <scope>NUCLEOTIDE SEQUENCE [LARGE SCALE GENOMIC DNA]</scope>
    <source>
        <strain evidence="1 2">DSM 16655</strain>
    </source>
</reference>
<gene>
    <name evidence="1" type="ORF">GTW23_18195</name>
</gene>
<evidence type="ECO:0000313" key="1">
    <source>
        <dbReference type="EMBL" id="MCO6410120.1"/>
    </source>
</evidence>
<evidence type="ECO:0008006" key="3">
    <source>
        <dbReference type="Google" id="ProtNLM"/>
    </source>
</evidence>
<sequence length="152" mass="17083">MLLGTGDPKELMWELGGEVDPTTGSERRSIRYDGVGFSLVIERADRIDQRKVYLRTDTARFPPVILRDMRQGNYAAMLWFGARDHEMTVGPASTRKGEVSITGEIQASVLAAVAARSDTFWIGMFSLLEEVLFQEEVHTTNLRDCVRKLCDA</sequence>
<proteinExistence type="predicted"/>
<comment type="caution">
    <text evidence="1">The sequence shown here is derived from an EMBL/GenBank/DDBJ whole genome shotgun (WGS) entry which is preliminary data.</text>
</comment>
<name>A0ABT1CX43_9HYPH</name>